<sequence>MEQHSQLTQQEQSLAQPQPLTSQDRASSSSSVRGPLWTAKLNLRLLSISISTLLLIIVFSLLFGSSNDAAPIIMFGPITGIAFAWSFMDSMYLWTGSRYSFKPSLRMCMDLILSLAFLSSSLLGGYFGPADHPASGSAPTRDESHLGRRALGCFGLAQVFVHVLLVAIAYYERKIQADKSTDSEFRDEEERLLVDEEATSNR</sequence>
<keyword evidence="4" id="KW-1185">Reference proteome</keyword>
<evidence type="ECO:0000256" key="1">
    <source>
        <dbReference type="SAM" id="MobiDB-lite"/>
    </source>
</evidence>
<feature type="compositionally biased region" description="Polar residues" evidence="1">
    <location>
        <begin position="1"/>
        <end position="26"/>
    </location>
</feature>
<feature type="transmembrane region" description="Helical" evidence="2">
    <location>
        <begin position="108"/>
        <end position="129"/>
    </location>
</feature>
<accession>A0A9W8VBG3</accession>
<reference evidence="3" key="1">
    <citation type="submission" date="2022-09" db="EMBL/GenBank/DDBJ databases">
        <title>Fusarium specimens isolated from Avocado Roots.</title>
        <authorList>
            <person name="Stajich J."/>
            <person name="Roper C."/>
            <person name="Heimlech-Rivalta G."/>
        </authorList>
    </citation>
    <scope>NUCLEOTIDE SEQUENCE</scope>
    <source>
        <strain evidence="3">CF00136</strain>
    </source>
</reference>
<proteinExistence type="predicted"/>
<protein>
    <submittedName>
        <fullName evidence="3">Uncharacterized protein</fullName>
    </submittedName>
</protein>
<dbReference type="Proteomes" id="UP001152049">
    <property type="component" value="Unassembled WGS sequence"/>
</dbReference>
<name>A0A9W8VBG3_9HYPO</name>
<feature type="transmembrane region" description="Helical" evidence="2">
    <location>
        <begin position="69"/>
        <end position="87"/>
    </location>
</feature>
<dbReference type="AlphaFoldDB" id="A0A9W8VBG3"/>
<feature type="transmembrane region" description="Helical" evidence="2">
    <location>
        <begin position="43"/>
        <end position="63"/>
    </location>
</feature>
<feature type="region of interest" description="Disordered" evidence="1">
    <location>
        <begin position="180"/>
        <end position="202"/>
    </location>
</feature>
<keyword evidence="2" id="KW-0812">Transmembrane</keyword>
<evidence type="ECO:0000256" key="2">
    <source>
        <dbReference type="SAM" id="Phobius"/>
    </source>
</evidence>
<feature type="transmembrane region" description="Helical" evidence="2">
    <location>
        <begin position="149"/>
        <end position="171"/>
    </location>
</feature>
<evidence type="ECO:0000313" key="3">
    <source>
        <dbReference type="EMBL" id="KAJ4249427.1"/>
    </source>
</evidence>
<gene>
    <name evidence="3" type="ORF">NW762_012281</name>
</gene>
<feature type="compositionally biased region" description="Basic and acidic residues" evidence="1">
    <location>
        <begin position="180"/>
        <end position="194"/>
    </location>
</feature>
<dbReference type="OrthoDB" id="4990480at2759"/>
<evidence type="ECO:0000313" key="4">
    <source>
        <dbReference type="Proteomes" id="UP001152049"/>
    </source>
</evidence>
<keyword evidence="2" id="KW-1133">Transmembrane helix</keyword>
<comment type="caution">
    <text evidence="3">The sequence shown here is derived from an EMBL/GenBank/DDBJ whole genome shotgun (WGS) entry which is preliminary data.</text>
</comment>
<dbReference type="EMBL" id="JAOQAZ010000033">
    <property type="protein sequence ID" value="KAJ4249427.1"/>
    <property type="molecule type" value="Genomic_DNA"/>
</dbReference>
<organism evidence="3 4">
    <name type="scientific">Fusarium torreyae</name>
    <dbReference type="NCBI Taxonomy" id="1237075"/>
    <lineage>
        <taxon>Eukaryota</taxon>
        <taxon>Fungi</taxon>
        <taxon>Dikarya</taxon>
        <taxon>Ascomycota</taxon>
        <taxon>Pezizomycotina</taxon>
        <taxon>Sordariomycetes</taxon>
        <taxon>Hypocreomycetidae</taxon>
        <taxon>Hypocreales</taxon>
        <taxon>Nectriaceae</taxon>
        <taxon>Fusarium</taxon>
    </lineage>
</organism>
<feature type="region of interest" description="Disordered" evidence="1">
    <location>
        <begin position="1"/>
        <end position="32"/>
    </location>
</feature>
<keyword evidence="2" id="KW-0472">Membrane</keyword>